<proteinExistence type="predicted"/>
<organism evidence="2">
    <name type="scientific">Fusarium oxysporum (strain Fo5176)</name>
    <name type="common">Fusarium vascular wilt</name>
    <dbReference type="NCBI Taxonomy" id="660025"/>
    <lineage>
        <taxon>Eukaryota</taxon>
        <taxon>Fungi</taxon>
        <taxon>Dikarya</taxon>
        <taxon>Ascomycota</taxon>
        <taxon>Pezizomycotina</taxon>
        <taxon>Sordariomycetes</taxon>
        <taxon>Hypocreomycetidae</taxon>
        <taxon>Hypocreales</taxon>
        <taxon>Nectriaceae</taxon>
        <taxon>Fusarium</taxon>
        <taxon>Fusarium oxysporum species complex</taxon>
    </lineage>
</organism>
<evidence type="ECO:0000313" key="2">
    <source>
        <dbReference type="EMBL" id="EGU85890.1"/>
    </source>
</evidence>
<accession>F9FAY1</accession>
<dbReference type="AlphaFoldDB" id="F9FAY1"/>
<reference evidence="2" key="1">
    <citation type="journal article" date="2012" name="Mol. Plant Microbe Interact.">
        <title>A highly conserved effector in Fusarium oxysporum is required for full virulence on Arabidopsis.</title>
        <authorList>
            <person name="Thatcher L.F."/>
            <person name="Gardiner D.M."/>
            <person name="Kazan K."/>
            <person name="Manners J."/>
        </authorList>
    </citation>
    <scope>NUCLEOTIDE SEQUENCE [LARGE SCALE GENOMIC DNA]</scope>
    <source>
        <strain evidence="2">Fo5176</strain>
    </source>
</reference>
<dbReference type="EMBL" id="AFQF01001216">
    <property type="protein sequence ID" value="EGU85890.1"/>
    <property type="molecule type" value="Genomic_DNA"/>
</dbReference>
<gene>
    <name evidence="2" type="ORF">FOXB_03557</name>
</gene>
<name>F9FAY1_FUSOF</name>
<sequence length="278" mass="31802">MSQFVGFSWTTPLNFIKSFREESPRSKYINDLVERIESETGSGTTVLLQETLMNYILSNWKRLHEFLELADHSIKQNSNWTKCFAFKTRTAQKMWFPFLLTCSAVECYKRSFRVHLRTFWLHEFTLRRRILEVGWSTDQIQIPGDENPAHILQGFLQRPGDVDIGRFLGLVQPQRFVGTMLDHGTEDHGQRSFLLGFREQLSAFPVATRGTPCSCFSRLPRSTTNRGFSGEDTTLKPHFGMMAGSRSILSLGRLSTSHSASTIPASRRSKIVNGTKEL</sequence>
<evidence type="ECO:0000256" key="1">
    <source>
        <dbReference type="SAM" id="MobiDB-lite"/>
    </source>
</evidence>
<comment type="caution">
    <text evidence="2">The sequence shown here is derived from an EMBL/GenBank/DDBJ whole genome shotgun (WGS) entry which is preliminary data.</text>
</comment>
<feature type="region of interest" description="Disordered" evidence="1">
    <location>
        <begin position="259"/>
        <end position="278"/>
    </location>
</feature>
<protein>
    <submittedName>
        <fullName evidence="2">Uncharacterized protein</fullName>
    </submittedName>
</protein>
<dbReference type="OrthoDB" id="4923501at2759"/>